<dbReference type="Pfam" id="PF00501">
    <property type="entry name" value="AMP-binding"/>
    <property type="match status" value="1"/>
</dbReference>
<dbReference type="Gene3D" id="3.30.300.30">
    <property type="match status" value="1"/>
</dbReference>
<dbReference type="SUPFAM" id="SSF56801">
    <property type="entry name" value="Acetyl-CoA synthetase-like"/>
    <property type="match status" value="1"/>
</dbReference>
<dbReference type="InterPro" id="IPR000873">
    <property type="entry name" value="AMP-dep_synth/lig_dom"/>
</dbReference>
<evidence type="ECO:0000313" key="4">
    <source>
        <dbReference type="EMBL" id="ACB94495.1"/>
    </source>
</evidence>
<dbReference type="InterPro" id="IPR001242">
    <property type="entry name" value="Condensation_dom"/>
</dbReference>
<gene>
    <name evidence="4" type="ordered locus">Bind_0845</name>
</gene>
<evidence type="ECO:0000259" key="3">
    <source>
        <dbReference type="PROSITE" id="PS50075"/>
    </source>
</evidence>
<dbReference type="FunFam" id="3.40.50.980:FF:000001">
    <property type="entry name" value="Non-ribosomal peptide synthetase"/>
    <property type="match status" value="1"/>
</dbReference>
<dbReference type="CDD" id="cd05930">
    <property type="entry name" value="A_NRPS"/>
    <property type="match status" value="1"/>
</dbReference>
<reference evidence="4 5" key="2">
    <citation type="journal article" date="2010" name="J. Bacteriol.">
        <title>Complete genome sequence of Beijerinckia indica subsp. indica.</title>
        <authorList>
            <person name="Tamas I."/>
            <person name="Dedysh S.N."/>
            <person name="Liesack W."/>
            <person name="Stott M.B."/>
            <person name="Alam M."/>
            <person name="Murrell J.C."/>
            <person name="Dunfield P.F."/>
        </authorList>
    </citation>
    <scope>NUCLEOTIDE SEQUENCE [LARGE SCALE GENOMIC DNA]</scope>
    <source>
        <strain evidence="5">ATCC 9039 / DSM 1715 / NCIMB 8712</strain>
    </source>
</reference>
<dbReference type="SMART" id="SM00823">
    <property type="entry name" value="PKS_PP"/>
    <property type="match status" value="1"/>
</dbReference>
<dbReference type="InterPro" id="IPR020806">
    <property type="entry name" value="PKS_PP-bd"/>
</dbReference>
<dbReference type="eggNOG" id="COG1020">
    <property type="taxonomic scope" value="Bacteria"/>
</dbReference>
<dbReference type="Gene3D" id="1.10.1200.10">
    <property type="entry name" value="ACP-like"/>
    <property type="match status" value="1"/>
</dbReference>
<evidence type="ECO:0000256" key="1">
    <source>
        <dbReference type="ARBA" id="ARBA00022450"/>
    </source>
</evidence>
<evidence type="ECO:0000256" key="2">
    <source>
        <dbReference type="ARBA" id="ARBA00022553"/>
    </source>
</evidence>
<accession>B2IHH4</accession>
<dbReference type="NCBIfam" id="TIGR01733">
    <property type="entry name" value="AA-adenyl-dom"/>
    <property type="match status" value="1"/>
</dbReference>
<reference evidence="5" key="1">
    <citation type="submission" date="2008-03" db="EMBL/GenBank/DDBJ databases">
        <title>Complete sequence of chromosome of Beijerinckia indica subsp. indica ATCC 9039.</title>
        <authorList>
            <consortium name="US DOE Joint Genome Institute"/>
            <person name="Copeland A."/>
            <person name="Lucas S."/>
            <person name="Lapidus A."/>
            <person name="Glavina del Rio T."/>
            <person name="Dalin E."/>
            <person name="Tice H."/>
            <person name="Bruce D."/>
            <person name="Goodwin L."/>
            <person name="Pitluck S."/>
            <person name="LaButti K."/>
            <person name="Schmutz J."/>
            <person name="Larimer F."/>
            <person name="Land M."/>
            <person name="Hauser L."/>
            <person name="Kyrpides N."/>
            <person name="Mikhailova N."/>
            <person name="Dunfield P.F."/>
            <person name="Dedysh S.N."/>
            <person name="Liesack W."/>
            <person name="Saw J.H."/>
            <person name="Alam M."/>
            <person name="Chen Y."/>
            <person name="Murrell J.C."/>
            <person name="Richardson P."/>
        </authorList>
    </citation>
    <scope>NUCLEOTIDE SEQUENCE [LARGE SCALE GENOMIC DNA]</scope>
    <source>
        <strain evidence="5">ATCC 9039 / DSM 1715 / NCIMB 8712</strain>
    </source>
</reference>
<name>B2IHH4_BEII9</name>
<dbReference type="InterPro" id="IPR025110">
    <property type="entry name" value="AMP-bd_C"/>
</dbReference>
<dbReference type="FunFam" id="2.30.38.10:FF:000001">
    <property type="entry name" value="Non-ribosomal peptide synthetase PvdI"/>
    <property type="match status" value="1"/>
</dbReference>
<dbReference type="FunFam" id="3.40.50.12780:FF:000012">
    <property type="entry name" value="Non-ribosomal peptide synthetase"/>
    <property type="match status" value="1"/>
</dbReference>
<keyword evidence="2" id="KW-0597">Phosphoprotein</keyword>
<evidence type="ECO:0000313" key="5">
    <source>
        <dbReference type="Proteomes" id="UP000001695"/>
    </source>
</evidence>
<dbReference type="GO" id="GO:0043041">
    <property type="term" value="P:amino acid activation for nonribosomal peptide biosynthetic process"/>
    <property type="evidence" value="ECO:0007669"/>
    <property type="project" value="TreeGrafter"/>
</dbReference>
<feature type="domain" description="Carrier" evidence="3">
    <location>
        <begin position="1011"/>
        <end position="1086"/>
    </location>
</feature>
<protein>
    <submittedName>
        <fullName evidence="4">Amino acid adenylation domain protein</fullName>
    </submittedName>
</protein>
<dbReference type="Gene3D" id="3.30.559.30">
    <property type="entry name" value="Nonribosomal peptide synthetase, condensation domain"/>
    <property type="match status" value="1"/>
</dbReference>
<proteinExistence type="predicted"/>
<dbReference type="GO" id="GO:0009239">
    <property type="term" value="P:enterobactin biosynthetic process"/>
    <property type="evidence" value="ECO:0007669"/>
    <property type="project" value="TreeGrafter"/>
</dbReference>
<dbReference type="PANTHER" id="PTHR45527:SF1">
    <property type="entry name" value="FATTY ACID SYNTHASE"/>
    <property type="match status" value="1"/>
</dbReference>
<dbReference type="InterPro" id="IPR009081">
    <property type="entry name" value="PP-bd_ACP"/>
</dbReference>
<dbReference type="FunFam" id="3.30.300.30:FF:000010">
    <property type="entry name" value="Enterobactin synthetase component F"/>
    <property type="match status" value="1"/>
</dbReference>
<dbReference type="STRING" id="395963.Bind_0845"/>
<dbReference type="CDD" id="cd19531">
    <property type="entry name" value="LCL_NRPS-like"/>
    <property type="match status" value="1"/>
</dbReference>
<sequence>MFDGLFGQECSGSMPTSNSALIPRVARDGDFPLSNAQARLWFFWHLEPQSGAYGLSRSARLKGRLNEVAVQQSVDALVARHELLRTTFVECADGRGLQHIHAVFSIPLEVIDLGGLSEADREAEAHRLAAADASAPFDLTTGPLLRVKLLRLGDEDHILLVTLHRIISDRQSLDILFNEFAVFYAASIQGHEPRLPEQSIQYVDYAVWQRAWLEAGEGDRQLAYWRGKLGDEQPLLELPLDHPRPAEQNGRGAIHLFAIDGDLTERLRHIGQSRNASLSVVLLAAFNGLLYRYTGQRDLRVGVPVTNRHRPETKDLIGCFANTLVLRTELDGHWSFTRLIEAVRDTLLEARDYQDLPFEQLVQALQPERSLSHSPLFQVQFNSVSRRVPGELVELSDLLIEGVAEAKTMIRVDLSLDIVETATGNGEQEGLSCGLTYAEDLFDAMTIERLASHWRHVLEALADAPDRTIGSVDILDADERRQILEEWGCGESVPQSGKCLHELIEAQVREQPDAVAVLYEGQSFTYGELNAKANQLAHHLRELGVGPDVLVGIAVEPSLDMVIGLVGILKAGGAYVPLDPNYPEDRLAYMIENSGIGLLLTQEPLLGAFGWLGREPKPGIGSNPMIFCLDRDWLKVSAYPTEDLPNITNPQNLIYCIYTSGSTGRPKGADNYHASFVNLVGWYFSESERAHRKERVILASSLSFDLTQKNVLGTLAAGGTLIVPLGTLMDTDHFVAALTRFKPTRLNCTPSAYHVISKYVTEHTLSLVVLGGEPIDATLAAHLSKQNIDLMNSYGPTECADVAISYLNAAGSEQTDIPLGKPLPNIQIYILDADLNLVPAGVAGELYIAGISLGRGYHGRPDLTAERFIANPFAKETGARMYRTGDLARWRSDGNVDYIGRVDHQVKIRGFRIELGEIEAALLRYEGVREAIVLVRDAAGGKQLIGYVVGADERGDLESRLRNHLKSSLPDYMVPARIVVLEKMPLTVNGKVDRQRLPAPKPLIVSAGFATNLSSTQKLLVEIWREVLGLDAVPAEVNFFDLGGNSLQLIAVHAQIESKLQRKFPLVTLFQHSTITDLAHFLDNKGQEVSSSIDAARARALQRSRSLGRFQQKVGRKTP</sequence>
<dbReference type="InterPro" id="IPR010071">
    <property type="entry name" value="AA_adenyl_dom"/>
</dbReference>
<dbReference type="PANTHER" id="PTHR45527">
    <property type="entry name" value="NONRIBOSOMAL PEPTIDE SYNTHETASE"/>
    <property type="match status" value="1"/>
</dbReference>
<keyword evidence="1" id="KW-0596">Phosphopantetheine</keyword>
<keyword evidence="5" id="KW-1185">Reference proteome</keyword>
<dbReference type="GO" id="GO:0047527">
    <property type="term" value="F:2,3-dihydroxybenzoate-serine ligase activity"/>
    <property type="evidence" value="ECO:0007669"/>
    <property type="project" value="TreeGrafter"/>
</dbReference>
<organism evidence="4 5">
    <name type="scientific">Beijerinckia indica subsp. indica (strain ATCC 9039 / DSM 1715 / NCIMB 8712)</name>
    <dbReference type="NCBI Taxonomy" id="395963"/>
    <lineage>
        <taxon>Bacteria</taxon>
        <taxon>Pseudomonadati</taxon>
        <taxon>Pseudomonadota</taxon>
        <taxon>Alphaproteobacteria</taxon>
        <taxon>Hyphomicrobiales</taxon>
        <taxon>Beijerinckiaceae</taxon>
        <taxon>Beijerinckia</taxon>
    </lineage>
</organism>
<dbReference type="Pfam" id="PF00550">
    <property type="entry name" value="PP-binding"/>
    <property type="match status" value="1"/>
</dbReference>
<dbReference type="Proteomes" id="UP000001695">
    <property type="component" value="Chromosome"/>
</dbReference>
<dbReference type="SUPFAM" id="SSF52777">
    <property type="entry name" value="CoA-dependent acyltransferases"/>
    <property type="match status" value="2"/>
</dbReference>
<dbReference type="KEGG" id="bid:Bind_0845"/>
<dbReference type="Gene3D" id="3.40.50.980">
    <property type="match status" value="2"/>
</dbReference>
<dbReference type="PROSITE" id="PS50075">
    <property type="entry name" value="CARRIER"/>
    <property type="match status" value="1"/>
</dbReference>
<dbReference type="Pfam" id="PF13193">
    <property type="entry name" value="AMP-binding_C"/>
    <property type="match status" value="1"/>
</dbReference>
<dbReference type="Gene3D" id="2.30.38.10">
    <property type="entry name" value="Luciferase, Domain 3"/>
    <property type="match status" value="1"/>
</dbReference>
<dbReference type="GO" id="GO:0031177">
    <property type="term" value="F:phosphopantetheine binding"/>
    <property type="evidence" value="ECO:0007669"/>
    <property type="project" value="InterPro"/>
</dbReference>
<dbReference type="AlphaFoldDB" id="B2IHH4"/>
<dbReference type="InterPro" id="IPR045851">
    <property type="entry name" value="AMP-bd_C_sf"/>
</dbReference>
<dbReference type="SUPFAM" id="SSF47336">
    <property type="entry name" value="ACP-like"/>
    <property type="match status" value="1"/>
</dbReference>
<dbReference type="Gene3D" id="3.30.559.10">
    <property type="entry name" value="Chloramphenicol acetyltransferase-like domain"/>
    <property type="match status" value="1"/>
</dbReference>
<dbReference type="InterPro" id="IPR036736">
    <property type="entry name" value="ACP-like_sf"/>
</dbReference>
<dbReference type="GO" id="GO:0005829">
    <property type="term" value="C:cytosol"/>
    <property type="evidence" value="ECO:0007669"/>
    <property type="project" value="TreeGrafter"/>
</dbReference>
<dbReference type="HOGENOM" id="CLU_000022_2_4_5"/>
<dbReference type="GO" id="GO:0009366">
    <property type="term" value="C:enterobactin synthetase complex"/>
    <property type="evidence" value="ECO:0007669"/>
    <property type="project" value="TreeGrafter"/>
</dbReference>
<dbReference type="Pfam" id="PF00668">
    <property type="entry name" value="Condensation"/>
    <property type="match status" value="1"/>
</dbReference>
<dbReference type="InterPro" id="IPR023213">
    <property type="entry name" value="CAT-like_dom_sf"/>
</dbReference>
<dbReference type="EMBL" id="CP001016">
    <property type="protein sequence ID" value="ACB94495.1"/>
    <property type="molecule type" value="Genomic_DNA"/>
</dbReference>